<proteinExistence type="predicted"/>
<reference evidence="1" key="1">
    <citation type="submission" date="2020-11" db="EMBL/GenBank/DDBJ databases">
        <authorList>
            <consortium name="DOE Joint Genome Institute"/>
            <person name="Ahrendt S."/>
            <person name="Riley R."/>
            <person name="Andreopoulos W."/>
            <person name="Labutti K."/>
            <person name="Pangilinan J."/>
            <person name="Ruiz-Duenas F.J."/>
            <person name="Barrasa J.M."/>
            <person name="Sanchez-Garcia M."/>
            <person name="Camarero S."/>
            <person name="Miyauchi S."/>
            <person name="Serrano A."/>
            <person name="Linde D."/>
            <person name="Babiker R."/>
            <person name="Drula E."/>
            <person name="Ayuso-Fernandez I."/>
            <person name="Pacheco R."/>
            <person name="Padilla G."/>
            <person name="Ferreira P."/>
            <person name="Barriuso J."/>
            <person name="Kellner H."/>
            <person name="Castanera R."/>
            <person name="Alfaro M."/>
            <person name="Ramirez L."/>
            <person name="Pisabarro A.G."/>
            <person name="Kuo A."/>
            <person name="Tritt A."/>
            <person name="Lipzen A."/>
            <person name="He G."/>
            <person name="Yan M."/>
            <person name="Ng V."/>
            <person name="Cullen D."/>
            <person name="Martin F."/>
            <person name="Rosso M.-N."/>
            <person name="Henrissat B."/>
            <person name="Hibbett D."/>
            <person name="Martinez A.T."/>
            <person name="Grigoriev I.V."/>
        </authorList>
    </citation>
    <scope>NUCLEOTIDE SEQUENCE</scope>
    <source>
        <strain evidence="1">CBS 247.69</strain>
    </source>
</reference>
<accession>A0A9P5XS84</accession>
<dbReference type="PANTHER" id="PTHR33096">
    <property type="entry name" value="CXC2 DOMAIN-CONTAINING PROTEIN"/>
    <property type="match status" value="1"/>
</dbReference>
<name>A0A9P5XS84_9AGAR</name>
<evidence type="ECO:0000313" key="1">
    <source>
        <dbReference type="EMBL" id="KAF9455607.1"/>
    </source>
</evidence>
<dbReference type="Pfam" id="PF18758">
    <property type="entry name" value="KDZ"/>
    <property type="match status" value="1"/>
</dbReference>
<dbReference type="AlphaFoldDB" id="A0A9P5XS84"/>
<protein>
    <submittedName>
        <fullName evidence="1">Uncharacterized protein</fullName>
    </submittedName>
</protein>
<keyword evidence="2" id="KW-1185">Reference proteome</keyword>
<dbReference type="Proteomes" id="UP000807353">
    <property type="component" value="Unassembled WGS sequence"/>
</dbReference>
<dbReference type="OrthoDB" id="3253684at2759"/>
<dbReference type="InterPro" id="IPR040521">
    <property type="entry name" value="KDZ"/>
</dbReference>
<dbReference type="EMBL" id="MU150593">
    <property type="protein sequence ID" value="KAF9455607.1"/>
    <property type="molecule type" value="Genomic_DNA"/>
</dbReference>
<evidence type="ECO:0000313" key="2">
    <source>
        <dbReference type="Proteomes" id="UP000807353"/>
    </source>
</evidence>
<comment type="caution">
    <text evidence="1">The sequence shown here is derived from an EMBL/GenBank/DDBJ whole genome shotgun (WGS) entry which is preliminary data.</text>
</comment>
<sequence>MALIYCHDIPLFLVNIDTPGEQQKYSIALIEHMYSLLPPKATVGVTYDVGCVLDRSLQLYEFLPSHITDRITFATSAMHAYAHQWACQLVYNPRIRLGFGLTDGEGVERLWSRSRKLIGITRVSAELRDDLGRWIERRRKKGVEGQGNKAQKVLDECGVDLPYLRQQWALQQAAQLSIRAHAPMHLKKELDTVLSLQGDLDTVDKAIQVMRVTVSKATASKESLRLLSTLETTQQQLKEKVEALYASLNIGDNFPELQNIDLGFVRVLLMARDLKINIRKRAVAISKRKPALMNAIRKFNRYCETLAKLHNSDWTIPLPEPLPTQLTPLRECPHLMENVWITPCPGNIPAWLENIDVREGIRAMLKLDRCHEELRRLGTEGDNLCRWFGQEIGALEVAIAMPSSKLP</sequence>
<gene>
    <name evidence="1" type="ORF">BDZ94DRAFT_1286087</name>
</gene>
<dbReference type="PANTHER" id="PTHR33096:SF1">
    <property type="entry name" value="CXC1-LIKE CYSTEINE CLUSTER ASSOCIATED WITH KDZ TRANSPOSASES DOMAIN-CONTAINING PROTEIN"/>
    <property type="match status" value="1"/>
</dbReference>
<organism evidence="1 2">
    <name type="scientific">Collybia nuda</name>
    <dbReference type="NCBI Taxonomy" id="64659"/>
    <lineage>
        <taxon>Eukaryota</taxon>
        <taxon>Fungi</taxon>
        <taxon>Dikarya</taxon>
        <taxon>Basidiomycota</taxon>
        <taxon>Agaricomycotina</taxon>
        <taxon>Agaricomycetes</taxon>
        <taxon>Agaricomycetidae</taxon>
        <taxon>Agaricales</taxon>
        <taxon>Tricholomatineae</taxon>
        <taxon>Clitocybaceae</taxon>
        <taxon>Collybia</taxon>
    </lineage>
</organism>